<reference evidence="2 3" key="1">
    <citation type="journal article" date="2012" name="Genome Biol.">
        <title>Sequencing three crocodilian genomes to illuminate the evolution of archosaurs and amniotes.</title>
        <authorList>
            <person name="St John J.A."/>
            <person name="Braun E.L."/>
            <person name="Isberg S.R."/>
            <person name="Miles L.G."/>
            <person name="Chong A.Y."/>
            <person name="Gongora J."/>
            <person name="Dalzell P."/>
            <person name="Moran C."/>
            <person name="Bed'hom B."/>
            <person name="Abzhanov A."/>
            <person name="Burgess S.C."/>
            <person name="Cooksey A.M."/>
            <person name="Castoe T.A."/>
            <person name="Crawford N.G."/>
            <person name="Densmore L.D."/>
            <person name="Drew J.C."/>
            <person name="Edwards S.V."/>
            <person name="Faircloth B.C."/>
            <person name="Fujita M.K."/>
            <person name="Greenwold M.J."/>
            <person name="Hoffmann F.G."/>
            <person name="Howard J.M."/>
            <person name="Iguchi T."/>
            <person name="Janes D.E."/>
            <person name="Khan S.Y."/>
            <person name="Kohno S."/>
            <person name="de Koning A.J."/>
            <person name="Lance S.L."/>
            <person name="McCarthy F.M."/>
            <person name="McCormack J.E."/>
            <person name="Merchant M.E."/>
            <person name="Peterson D.G."/>
            <person name="Pollock D.D."/>
            <person name="Pourmand N."/>
            <person name="Raney B.J."/>
            <person name="Roessler K.A."/>
            <person name="Sanford J.R."/>
            <person name="Sawyer R.H."/>
            <person name="Schmidt C.J."/>
            <person name="Triplett E.W."/>
            <person name="Tuberville T.D."/>
            <person name="Venegas-Anaya M."/>
            <person name="Howard J.T."/>
            <person name="Jarvis E.D."/>
            <person name="Guillette L.J.Jr."/>
            <person name="Glenn T.C."/>
            <person name="Green R.E."/>
            <person name="Ray D.A."/>
        </authorList>
    </citation>
    <scope>NUCLEOTIDE SEQUENCE [LARGE SCALE GENOMIC DNA]</scope>
    <source>
        <strain evidence="2">KSC_2009_1</strain>
    </source>
</reference>
<feature type="compositionally biased region" description="Polar residues" evidence="1">
    <location>
        <begin position="72"/>
        <end position="94"/>
    </location>
</feature>
<evidence type="ECO:0000313" key="3">
    <source>
        <dbReference type="Proteomes" id="UP000050525"/>
    </source>
</evidence>
<name>A0A151N2C0_ALLMI</name>
<evidence type="ECO:0000256" key="1">
    <source>
        <dbReference type="SAM" id="MobiDB-lite"/>
    </source>
</evidence>
<proteinExistence type="predicted"/>
<organism evidence="2 3">
    <name type="scientific">Alligator mississippiensis</name>
    <name type="common">American alligator</name>
    <dbReference type="NCBI Taxonomy" id="8496"/>
    <lineage>
        <taxon>Eukaryota</taxon>
        <taxon>Metazoa</taxon>
        <taxon>Chordata</taxon>
        <taxon>Craniata</taxon>
        <taxon>Vertebrata</taxon>
        <taxon>Euteleostomi</taxon>
        <taxon>Archelosauria</taxon>
        <taxon>Archosauria</taxon>
        <taxon>Crocodylia</taxon>
        <taxon>Alligatoridae</taxon>
        <taxon>Alligatorinae</taxon>
        <taxon>Alligator</taxon>
    </lineage>
</organism>
<evidence type="ECO:0000313" key="2">
    <source>
        <dbReference type="EMBL" id="KYO30785.1"/>
    </source>
</evidence>
<sequence>MTALEESPSLLHMTVMPSLQLPCSLEGFIIAHRPTQANTRNPLPTKPVNKPHPQRAAEDRTCAGAVLYSPKGTGQQNNLTSPQEGSNTADQTSWRLRRPVRTSMAGPRKEVTAPTSAGKSLDIPQLEPYVSTPGHHFRGQQL</sequence>
<dbReference type="EMBL" id="AKHW03004154">
    <property type="protein sequence ID" value="KYO30785.1"/>
    <property type="molecule type" value="Genomic_DNA"/>
</dbReference>
<dbReference type="Proteomes" id="UP000050525">
    <property type="component" value="Unassembled WGS sequence"/>
</dbReference>
<feature type="region of interest" description="Disordered" evidence="1">
    <location>
        <begin position="35"/>
        <end position="142"/>
    </location>
</feature>
<dbReference type="AlphaFoldDB" id="A0A151N2C0"/>
<accession>A0A151N2C0</accession>
<comment type="caution">
    <text evidence="2">The sequence shown here is derived from an EMBL/GenBank/DDBJ whole genome shotgun (WGS) entry which is preliminary data.</text>
</comment>
<protein>
    <submittedName>
        <fullName evidence="2">Uncharacterized protein</fullName>
    </submittedName>
</protein>
<gene>
    <name evidence="2" type="ORF">Y1Q_0008379</name>
</gene>
<keyword evidence="3" id="KW-1185">Reference proteome</keyword>